<evidence type="ECO:0000256" key="8">
    <source>
        <dbReference type="ARBA" id="ARBA00022882"/>
    </source>
</evidence>
<keyword evidence="7" id="KW-0106">Calcium</keyword>
<evidence type="ECO:0000256" key="3">
    <source>
        <dbReference type="ARBA" id="ARBA00022475"/>
    </source>
</evidence>
<keyword evidence="5" id="KW-0107">Calcium channel</keyword>
<evidence type="ECO:0000256" key="17">
    <source>
        <dbReference type="SAM" id="Phobius"/>
    </source>
</evidence>
<dbReference type="Gene3D" id="1.10.287.70">
    <property type="match status" value="4"/>
</dbReference>
<feature type="transmembrane region" description="Helical" evidence="17">
    <location>
        <begin position="540"/>
        <end position="566"/>
    </location>
</feature>
<feature type="transmembrane region" description="Helical" evidence="17">
    <location>
        <begin position="413"/>
        <end position="432"/>
    </location>
</feature>
<feature type="domain" description="Ion transport" evidence="18">
    <location>
        <begin position="1390"/>
        <end position="1635"/>
    </location>
</feature>
<dbReference type="GO" id="GO:0005891">
    <property type="term" value="C:voltage-gated calcium channel complex"/>
    <property type="evidence" value="ECO:0007669"/>
    <property type="project" value="TreeGrafter"/>
</dbReference>
<evidence type="ECO:0000313" key="20">
    <source>
        <dbReference type="Proteomes" id="UP000005666"/>
    </source>
</evidence>
<dbReference type="InterPro" id="IPR027359">
    <property type="entry name" value="Volt_channel_dom_sf"/>
</dbReference>
<dbReference type="RefSeq" id="XP_003686742.1">
    <property type="nucleotide sequence ID" value="XM_003686694.1"/>
</dbReference>
<dbReference type="FunFam" id="1.10.287.70:FF:000093">
    <property type="entry name" value="Calcium channel subunit Cch1"/>
    <property type="match status" value="1"/>
</dbReference>
<evidence type="ECO:0000256" key="9">
    <source>
        <dbReference type="ARBA" id="ARBA00022989"/>
    </source>
</evidence>
<feature type="transmembrane region" description="Helical" evidence="17">
    <location>
        <begin position="1103"/>
        <end position="1122"/>
    </location>
</feature>
<feature type="transmembrane region" description="Helical" evidence="17">
    <location>
        <begin position="1309"/>
        <end position="1332"/>
    </location>
</feature>
<dbReference type="STRING" id="1071381.G8BX04"/>
<feature type="transmembrane region" description="Helical" evidence="17">
    <location>
        <begin position="823"/>
        <end position="856"/>
    </location>
</feature>
<keyword evidence="4" id="KW-0109">Calcium transport</keyword>
<dbReference type="InterPro" id="IPR005821">
    <property type="entry name" value="Ion_trans_dom"/>
</dbReference>
<dbReference type="HOGENOM" id="CLU_000443_2_0_1"/>
<evidence type="ECO:0000256" key="6">
    <source>
        <dbReference type="ARBA" id="ARBA00022692"/>
    </source>
</evidence>
<reference evidence="19 20" key="1">
    <citation type="journal article" date="2011" name="Proc. Natl. Acad. Sci. U.S.A.">
        <title>Evolutionary erosion of yeast sex chromosomes by mating-type switching accidents.</title>
        <authorList>
            <person name="Gordon J.L."/>
            <person name="Armisen D."/>
            <person name="Proux-Wera E."/>
            <person name="Oheigeartaigh S.S."/>
            <person name="Byrne K.P."/>
            <person name="Wolfe K.H."/>
        </authorList>
    </citation>
    <scope>NUCLEOTIDE SEQUENCE [LARGE SCALE GENOMIC DNA]</scope>
    <source>
        <strain evidence="20">ATCC 24235 / CBS 4417 / NBRC 1672 / NRRL Y-8282 / UCD 70-5</strain>
    </source>
</reference>
<keyword evidence="9 17" id="KW-1133">Transmembrane helix</keyword>
<evidence type="ECO:0000256" key="5">
    <source>
        <dbReference type="ARBA" id="ARBA00022673"/>
    </source>
</evidence>
<evidence type="ECO:0000256" key="1">
    <source>
        <dbReference type="ARBA" id="ARBA00004651"/>
    </source>
</evidence>
<dbReference type="OMA" id="NFADHRP"/>
<comment type="subcellular location">
    <subcellularLocation>
        <location evidence="1">Cell membrane</location>
        <topology evidence="1">Multi-pass membrane protein</topology>
    </subcellularLocation>
</comment>
<keyword evidence="8" id="KW-0851">Voltage-gated channel</keyword>
<feature type="transmembrane region" description="Helical" evidence="17">
    <location>
        <begin position="715"/>
        <end position="737"/>
    </location>
</feature>
<keyword evidence="6 17" id="KW-0812">Transmembrane</keyword>
<evidence type="ECO:0000256" key="4">
    <source>
        <dbReference type="ARBA" id="ARBA00022568"/>
    </source>
</evidence>
<keyword evidence="20" id="KW-1185">Reference proteome</keyword>
<dbReference type="PANTHER" id="PTHR45628:SF7">
    <property type="entry name" value="VOLTAGE-DEPENDENT CALCIUM CHANNEL TYPE A SUBUNIT ALPHA-1"/>
    <property type="match status" value="1"/>
</dbReference>
<dbReference type="GO" id="GO:0098703">
    <property type="term" value="P:calcium ion import across plasma membrane"/>
    <property type="evidence" value="ECO:0007669"/>
    <property type="project" value="TreeGrafter"/>
</dbReference>
<dbReference type="Gene3D" id="1.20.120.350">
    <property type="entry name" value="Voltage-gated potassium channels. Chain C"/>
    <property type="match status" value="1"/>
</dbReference>
<dbReference type="KEGG" id="tpf:TPHA_0H01000"/>
<name>G8BX04_TETPH</name>
<dbReference type="GeneID" id="11533732"/>
<dbReference type="PANTHER" id="PTHR45628">
    <property type="entry name" value="VOLTAGE-DEPENDENT CALCIUM CHANNEL TYPE A SUBUNIT ALPHA-1"/>
    <property type="match status" value="1"/>
</dbReference>
<dbReference type="GO" id="GO:0008331">
    <property type="term" value="F:high voltage-gated calcium channel activity"/>
    <property type="evidence" value="ECO:0007669"/>
    <property type="project" value="TreeGrafter"/>
</dbReference>
<comment type="similarity">
    <text evidence="14">Belongs to the calcium channel alpha-1 subunit (TC 1.A.1.11) family.</text>
</comment>
<feature type="region of interest" description="Disordered" evidence="16">
    <location>
        <begin position="35"/>
        <end position="55"/>
    </location>
</feature>
<dbReference type="Pfam" id="PF00520">
    <property type="entry name" value="Ion_trans"/>
    <property type="match status" value="4"/>
</dbReference>
<feature type="transmembrane region" description="Helical" evidence="17">
    <location>
        <begin position="1142"/>
        <end position="1166"/>
    </location>
</feature>
<evidence type="ECO:0000256" key="10">
    <source>
        <dbReference type="ARBA" id="ARBA00023065"/>
    </source>
</evidence>
<evidence type="ECO:0000259" key="18">
    <source>
        <dbReference type="Pfam" id="PF00520"/>
    </source>
</evidence>
<keyword evidence="3" id="KW-1003">Cell membrane</keyword>
<keyword evidence="2" id="KW-0813">Transport</keyword>
<accession>G8BX04</accession>
<feature type="transmembrane region" description="Helical" evidence="17">
    <location>
        <begin position="690"/>
        <end position="709"/>
    </location>
</feature>
<feature type="transmembrane region" description="Helical" evidence="17">
    <location>
        <begin position="212"/>
        <end position="229"/>
    </location>
</feature>
<proteinExistence type="inferred from homology"/>
<gene>
    <name evidence="19" type="primary">TPHA0H01000</name>
    <name evidence="19" type="ordered locus">TPHA_0H01000</name>
</gene>
<evidence type="ECO:0000256" key="7">
    <source>
        <dbReference type="ARBA" id="ARBA00022837"/>
    </source>
</evidence>
<evidence type="ECO:0000256" key="2">
    <source>
        <dbReference type="ARBA" id="ARBA00022448"/>
    </source>
</evidence>
<evidence type="ECO:0000256" key="11">
    <source>
        <dbReference type="ARBA" id="ARBA00023136"/>
    </source>
</evidence>
<keyword evidence="11 17" id="KW-0472">Membrane</keyword>
<feature type="transmembrane region" description="Helical" evidence="17">
    <location>
        <begin position="757"/>
        <end position="777"/>
    </location>
</feature>
<feature type="transmembrane region" description="Helical" evidence="17">
    <location>
        <begin position="350"/>
        <end position="366"/>
    </location>
</feature>
<organism evidence="19 20">
    <name type="scientific">Tetrapisispora phaffii (strain ATCC 24235 / CBS 4417 / NBRC 1672 / NRRL Y-8282 / UCD 70-5)</name>
    <name type="common">Yeast</name>
    <name type="synonym">Fabospora phaffii</name>
    <dbReference type="NCBI Taxonomy" id="1071381"/>
    <lineage>
        <taxon>Eukaryota</taxon>
        <taxon>Fungi</taxon>
        <taxon>Dikarya</taxon>
        <taxon>Ascomycota</taxon>
        <taxon>Saccharomycotina</taxon>
        <taxon>Saccharomycetes</taxon>
        <taxon>Saccharomycetales</taxon>
        <taxon>Saccharomycetaceae</taxon>
        <taxon>Tetrapisispora</taxon>
    </lineage>
</organism>
<evidence type="ECO:0000256" key="12">
    <source>
        <dbReference type="ARBA" id="ARBA00023180"/>
    </source>
</evidence>
<dbReference type="Proteomes" id="UP000005666">
    <property type="component" value="Chromosome 8"/>
</dbReference>
<evidence type="ECO:0000256" key="13">
    <source>
        <dbReference type="ARBA" id="ARBA00023303"/>
    </source>
</evidence>
<feature type="transmembrane region" description="Helical" evidence="17">
    <location>
        <begin position="1391"/>
        <end position="1411"/>
    </location>
</feature>
<feature type="transmembrane region" description="Helical" evidence="17">
    <location>
        <begin position="1423"/>
        <end position="1444"/>
    </location>
</feature>
<dbReference type="OrthoDB" id="416585at2759"/>
<feature type="domain" description="Ion transport" evidence="18">
    <location>
        <begin position="214"/>
        <end position="572"/>
    </location>
</feature>
<keyword evidence="12" id="KW-0325">Glycoprotein</keyword>
<keyword evidence="13" id="KW-0407">Ion channel</keyword>
<keyword evidence="10" id="KW-0406">Ion transport</keyword>
<feature type="transmembrane region" description="Helical" evidence="17">
    <location>
        <begin position="1600"/>
        <end position="1618"/>
    </location>
</feature>
<feature type="domain" description="Ion transport" evidence="18">
    <location>
        <begin position="628"/>
        <end position="861"/>
    </location>
</feature>
<sequence>MDNKSKRLNNGDRSHIPSIFLESNDDATVIEGRSDWRRPIHSSPSNDQYKIDDDSNSNSIDIYASGYTIAEVDTSEFGVSFQENGRRRAGSSSEYNEKFSELMKTAKIALSKNVNRFSWLPNDSASSIEYNKKLSGFSVDNSREYKEFSDSHNPFQRDHGLKDELFEEIREVVSETDSKYTTKSLYGNSLFLFAPGSRIRRFLFRLHNNSKYRNFITTLTFVLMVFLAVRVTNPSDFHFLYSKKSGIDWFVGLMYVVFTFNDFTAVITYGFWNDSELCMENNIQYVTLLRQLGIISLFNSIKQRYRIQSDKFRWMKIMNFADKPIYISKQNDNLEQSLSIKRAFLRYPRGILQLISTTAFWLGLFFSGSKNIGAIAFFRSLATIRILLLLSLDNGIYAILGRLITIFPQLTKILFIWIYFWVYFSILGTSFFSGSLRRTCVWTNPDDSNDIYKNDSCFCGGYMNLLNGTTESFEYSNGILSGVAKGFICPQNSKCISDTNPYNNKISFDNIANSMELIFVIFSANTFTDLMYDLIGSDTLAIAIFFMASILILNVWLLNILIAQLVSSFELFEWKKRHVGVNKSIKKRIFSTQTITRLKKYIENKKIKGRLPNWSLRCEYFYKKVERIFILLIVFNLSIRSTVDESSTESYLEYVLKYELSFNYILLFESLYRLIIYSPNIWIFLSKIDYVIDLIIALITTISSTVHLYHNIGQVYNWLLFFNVLRFYRVVTIQFLFGSIWKDMLPYLNDIFNLSKLYYGATFLLSITASYLFLGIIPDSVSDDIQFGSYTLRNSFVSLLTVSSTENWTEVLYEFQGNSPTSFHAFLTAIFFIVFFVIIHIIIINTAVAIISSGLASRESEKRQLQLKHFLHTELPNQLQALRNVSLLEKLKQKVFKQDKEEQNEFQNLIFTGEAISLISSQIYLNENTDQAEDANKVNQDSIFTNIWQTLKSKVLSNQFFLILYDYYKGPRLKNNFDYLNFNVSDILSYDSRNNYNFSEIKNFMSRYPNYDNSYFLFGPKNFIRKVCQWLVPSSSGIRWNLQSNKTFADSFNKKPNIAITLCRDTFSVIVFIASISLVILNVISPVISSDPSFSEKFTWQNIIYIAVAICFSFEFLIRTVADGFIFGPNAYMNNNWNKFDFVIFVYIVSDVITIFYGDAGIASAFKTFTILRIIRYISISSHAREIFSIVLFDGLKVICKAAFISFCFLYPFSVWGLNLFRGKLNTCTDLSVDMTNCINEYKSKVFKFDIVAPRVYAEPYLNFNSIADSLRSLFEIISLEGWTDLLTNLMNSSGKGTVPYKFATPVNALFLLPYNMISTIFIVTLFISLILNNLSRTTGIDYESVDQKSWSGTRKLLTRTSPLYEPDINKKNKRRQFFYMLTIEKKSMPYNIFMDSVMLIHIVLLTAQYYEDFLTNANSLVVGFFLTSLTLLIDQLLFIYSFGFKKYFKNKWKGCKFTIIYTSWILSAIDLNINNQQYITKSFSRFCYSNIYLLLIPRIDILLQICEIALASFSQILSLTYCWFILLLSYSIALHQFFGYTKFGANTTYNVNFRTIPKAMILLFRMSFGEGWNYIMDDMKLEPPYCSYVDGTSDCGSVVYAYLILISWNILSMYIFLNMYTSLIVNNFNYTYSRDTLRTGIQLSDIRKFQRGWAKFDKAGCGTISFMLLPALMHSFDGSLSFKIWDDHLSIKRIVNECMTLVDSDPYNVKFHYKKTKDLLNGIDCKNIIKTKRRYNEFIYYIKIKCSYDNTLKFKDLINIIPLFTTYDPNKCLSIKNYVQYLSILAEVEKK</sequence>
<evidence type="ECO:0000313" key="19">
    <source>
        <dbReference type="EMBL" id="CCE64308.1"/>
    </source>
</evidence>
<feature type="transmembrane region" description="Helical" evidence="17">
    <location>
        <begin position="1517"/>
        <end position="1539"/>
    </location>
</feature>
<protein>
    <recommendedName>
        <fullName evidence="15">Calcium-channel protein CCH1</fullName>
    </recommendedName>
</protein>
<feature type="domain" description="Ion transport" evidence="18">
    <location>
        <begin position="1073"/>
        <end position="1338"/>
    </location>
</feature>
<evidence type="ECO:0000256" key="14">
    <source>
        <dbReference type="ARBA" id="ARBA00061395"/>
    </source>
</evidence>
<evidence type="ECO:0000256" key="15">
    <source>
        <dbReference type="ARBA" id="ARBA00067459"/>
    </source>
</evidence>
<dbReference type="EMBL" id="HE612863">
    <property type="protein sequence ID" value="CCE64308.1"/>
    <property type="molecule type" value="Genomic_DNA"/>
</dbReference>
<feature type="transmembrane region" description="Helical" evidence="17">
    <location>
        <begin position="249"/>
        <end position="272"/>
    </location>
</feature>
<dbReference type="eggNOG" id="KOG2301">
    <property type="taxonomic scope" value="Eukaryota"/>
</dbReference>
<evidence type="ECO:0000256" key="16">
    <source>
        <dbReference type="SAM" id="MobiDB-lite"/>
    </source>
</evidence>
<dbReference type="SUPFAM" id="SSF81324">
    <property type="entry name" value="Voltage-gated potassium channels"/>
    <property type="match status" value="2"/>
</dbReference>
<dbReference type="InterPro" id="IPR050599">
    <property type="entry name" value="VDCC_alpha-1_subunit"/>
</dbReference>